<dbReference type="SUPFAM" id="SSF55073">
    <property type="entry name" value="Nucleotide cyclase"/>
    <property type="match status" value="1"/>
</dbReference>
<dbReference type="Proteomes" id="UP000619743">
    <property type="component" value="Unassembled WGS sequence"/>
</dbReference>
<evidence type="ECO:0000256" key="4">
    <source>
        <dbReference type="SAM" id="Coils"/>
    </source>
</evidence>
<evidence type="ECO:0000256" key="2">
    <source>
        <dbReference type="ARBA" id="ARBA00012528"/>
    </source>
</evidence>
<dbReference type="Gene3D" id="3.30.70.270">
    <property type="match status" value="1"/>
</dbReference>
<organism evidence="7 8">
    <name type="scientific">Neiella marina</name>
    <dbReference type="NCBI Taxonomy" id="508461"/>
    <lineage>
        <taxon>Bacteria</taxon>
        <taxon>Pseudomonadati</taxon>
        <taxon>Pseudomonadota</taxon>
        <taxon>Gammaproteobacteria</taxon>
        <taxon>Alteromonadales</taxon>
        <taxon>Echinimonadaceae</taxon>
        <taxon>Neiella</taxon>
    </lineage>
</organism>
<reference evidence="8" key="1">
    <citation type="journal article" date="2019" name="Int. J. Syst. Evol. Microbiol.">
        <title>The Global Catalogue of Microorganisms (GCM) 10K type strain sequencing project: providing services to taxonomists for standard genome sequencing and annotation.</title>
        <authorList>
            <consortium name="The Broad Institute Genomics Platform"/>
            <consortium name="The Broad Institute Genome Sequencing Center for Infectious Disease"/>
            <person name="Wu L."/>
            <person name="Ma J."/>
        </authorList>
    </citation>
    <scope>NUCLEOTIDE SEQUENCE [LARGE SCALE GENOMIC DNA]</scope>
    <source>
        <strain evidence="8">CGMCC 1.10130</strain>
    </source>
</reference>
<dbReference type="PANTHER" id="PTHR45138:SF9">
    <property type="entry name" value="DIGUANYLATE CYCLASE DGCM-RELATED"/>
    <property type="match status" value="1"/>
</dbReference>
<keyword evidence="5" id="KW-0472">Membrane</keyword>
<evidence type="ECO:0000313" key="8">
    <source>
        <dbReference type="Proteomes" id="UP000619743"/>
    </source>
</evidence>
<dbReference type="SMART" id="SM00267">
    <property type="entry name" value="GGDEF"/>
    <property type="match status" value="1"/>
</dbReference>
<evidence type="ECO:0000256" key="5">
    <source>
        <dbReference type="SAM" id="Phobius"/>
    </source>
</evidence>
<comment type="cofactor">
    <cofactor evidence="1">
        <name>Mg(2+)</name>
        <dbReference type="ChEBI" id="CHEBI:18420"/>
    </cofactor>
</comment>
<dbReference type="PANTHER" id="PTHR45138">
    <property type="entry name" value="REGULATORY COMPONENTS OF SENSORY TRANSDUCTION SYSTEM"/>
    <property type="match status" value="1"/>
</dbReference>
<dbReference type="InterPro" id="IPR043128">
    <property type="entry name" value="Rev_trsase/Diguanyl_cyclase"/>
</dbReference>
<comment type="catalytic activity">
    <reaction evidence="3">
        <text>2 GTP = 3',3'-c-di-GMP + 2 diphosphate</text>
        <dbReference type="Rhea" id="RHEA:24898"/>
        <dbReference type="ChEBI" id="CHEBI:33019"/>
        <dbReference type="ChEBI" id="CHEBI:37565"/>
        <dbReference type="ChEBI" id="CHEBI:58805"/>
        <dbReference type="EC" id="2.7.7.65"/>
    </reaction>
</comment>
<dbReference type="GO" id="GO:0052621">
    <property type="term" value="F:diguanylate cyclase activity"/>
    <property type="evidence" value="ECO:0007669"/>
    <property type="project" value="UniProtKB-EC"/>
</dbReference>
<proteinExistence type="predicted"/>
<dbReference type="Pfam" id="PF00990">
    <property type="entry name" value="GGDEF"/>
    <property type="match status" value="1"/>
</dbReference>
<dbReference type="CDD" id="cd01949">
    <property type="entry name" value="GGDEF"/>
    <property type="match status" value="1"/>
</dbReference>
<dbReference type="EMBL" id="BMDX01000014">
    <property type="protein sequence ID" value="GGA83417.1"/>
    <property type="molecule type" value="Genomic_DNA"/>
</dbReference>
<keyword evidence="4" id="KW-0175">Coiled coil</keyword>
<dbReference type="EC" id="2.7.7.65" evidence="2"/>
<dbReference type="NCBIfam" id="TIGR00254">
    <property type="entry name" value="GGDEF"/>
    <property type="match status" value="1"/>
</dbReference>
<protein>
    <recommendedName>
        <fullName evidence="2">diguanylate cyclase</fullName>
        <ecNumber evidence="2">2.7.7.65</ecNumber>
    </recommendedName>
</protein>
<comment type="caution">
    <text evidence="7">The sequence shown here is derived from an EMBL/GenBank/DDBJ whole genome shotgun (WGS) entry which is preliminary data.</text>
</comment>
<evidence type="ECO:0000256" key="1">
    <source>
        <dbReference type="ARBA" id="ARBA00001946"/>
    </source>
</evidence>
<keyword evidence="5" id="KW-1133">Transmembrane helix</keyword>
<dbReference type="InterPro" id="IPR000160">
    <property type="entry name" value="GGDEF_dom"/>
</dbReference>
<accession>A0A8J2U775</accession>
<keyword evidence="5" id="KW-0812">Transmembrane</keyword>
<feature type="domain" description="GGDEF" evidence="6">
    <location>
        <begin position="111"/>
        <end position="239"/>
    </location>
</feature>
<dbReference type="AlphaFoldDB" id="A0A8J2U775"/>
<dbReference type="InterPro" id="IPR050469">
    <property type="entry name" value="Diguanylate_Cyclase"/>
</dbReference>
<dbReference type="FunFam" id="3.30.70.270:FF:000001">
    <property type="entry name" value="Diguanylate cyclase domain protein"/>
    <property type="match status" value="1"/>
</dbReference>
<feature type="coiled-coil region" evidence="4">
    <location>
        <begin position="56"/>
        <end position="83"/>
    </location>
</feature>
<keyword evidence="8" id="KW-1185">Reference proteome</keyword>
<feature type="transmembrane region" description="Helical" evidence="5">
    <location>
        <begin position="34"/>
        <end position="53"/>
    </location>
</feature>
<evidence type="ECO:0000256" key="3">
    <source>
        <dbReference type="ARBA" id="ARBA00034247"/>
    </source>
</evidence>
<evidence type="ECO:0000259" key="6">
    <source>
        <dbReference type="PROSITE" id="PS50887"/>
    </source>
</evidence>
<sequence length="239" mass="27247">MMQKAVANLNEDEIQALKNRWLGVTLKQQFDYLLLWKIAGVVAIIVVLGFLRYRELSTLNRKISESNQQLMTAKRELELLSTTDHLTGIANRKKLDEQLIREIYRTKRYQHPLGVMLVDFDRFKQVNDTFGHAMGDRLLSQAATIFSANIRQSDFVGRWGGEEFMLICPETPLASLEILANNLRQTIANSSFETAQVQTASFGIASYQPGETMEAFWQRADKALYRAKKGGRNRVEVAS</sequence>
<dbReference type="InterPro" id="IPR029787">
    <property type="entry name" value="Nucleotide_cyclase"/>
</dbReference>
<evidence type="ECO:0000313" key="7">
    <source>
        <dbReference type="EMBL" id="GGA83417.1"/>
    </source>
</evidence>
<gene>
    <name evidence="7" type="ORF">GCM10011369_26760</name>
</gene>
<dbReference type="PROSITE" id="PS50887">
    <property type="entry name" value="GGDEF"/>
    <property type="match status" value="1"/>
</dbReference>
<name>A0A8J2U775_9GAMM</name>
<dbReference type="OrthoDB" id="9180959at2"/>